<evidence type="ECO:0000313" key="7">
    <source>
        <dbReference type="EMBL" id="KAH3708002.1"/>
    </source>
</evidence>
<dbReference type="InterPro" id="IPR001073">
    <property type="entry name" value="C1q_dom"/>
</dbReference>
<evidence type="ECO:0000259" key="6">
    <source>
        <dbReference type="PROSITE" id="PS50871"/>
    </source>
</evidence>
<evidence type="ECO:0000313" key="8">
    <source>
        <dbReference type="Proteomes" id="UP000828390"/>
    </source>
</evidence>
<dbReference type="EMBL" id="JAIWYP010000014">
    <property type="protein sequence ID" value="KAH3708002.1"/>
    <property type="molecule type" value="Genomic_DNA"/>
</dbReference>
<feature type="coiled-coil region" evidence="4">
    <location>
        <begin position="39"/>
        <end position="73"/>
    </location>
</feature>
<name>A0A9D4BTK0_DREPO</name>
<feature type="chain" id="PRO_5038735122" description="C1q domain-containing protein" evidence="5">
    <location>
        <begin position="20"/>
        <end position="236"/>
    </location>
</feature>
<sequence>MKFSFCIIIFGCVTYGVVAKAILPEMVKVDEIRVITERLAKVEGKLTKVEGELTKVEGELTEVRGELKHEKERNARLNHGVERRSYEGEAVAFYAVIGTAAEHMGQGQTVVFDRVLTNIDSTNSLGGYSATTGVFTAPLSGVYVFSCTIMAVDAHSTHVTLQKNNDPLSMIFVNGVNGHVWDAASSTVTVALTKGDTVYVKHIDNDHSLAGVYIAGQSTFTGFLLQVQNDEVQVVG</sequence>
<dbReference type="Pfam" id="PF00386">
    <property type="entry name" value="C1q"/>
    <property type="match status" value="1"/>
</dbReference>
<evidence type="ECO:0000256" key="4">
    <source>
        <dbReference type="SAM" id="Coils"/>
    </source>
</evidence>
<dbReference type="SUPFAM" id="SSF49842">
    <property type="entry name" value="TNF-like"/>
    <property type="match status" value="1"/>
</dbReference>
<dbReference type="OrthoDB" id="6126785at2759"/>
<organism evidence="7 8">
    <name type="scientific">Dreissena polymorpha</name>
    <name type="common">Zebra mussel</name>
    <name type="synonym">Mytilus polymorpha</name>
    <dbReference type="NCBI Taxonomy" id="45954"/>
    <lineage>
        <taxon>Eukaryota</taxon>
        <taxon>Metazoa</taxon>
        <taxon>Spiralia</taxon>
        <taxon>Lophotrochozoa</taxon>
        <taxon>Mollusca</taxon>
        <taxon>Bivalvia</taxon>
        <taxon>Autobranchia</taxon>
        <taxon>Heteroconchia</taxon>
        <taxon>Euheterodonta</taxon>
        <taxon>Imparidentia</taxon>
        <taxon>Neoheterodontei</taxon>
        <taxon>Myida</taxon>
        <taxon>Dreissenoidea</taxon>
        <taxon>Dreissenidae</taxon>
        <taxon>Dreissena</taxon>
    </lineage>
</organism>
<dbReference type="PANTHER" id="PTHR22923:SF116">
    <property type="entry name" value="C1Q DOMAIN-CONTAINING PROTEIN"/>
    <property type="match status" value="1"/>
</dbReference>
<reference evidence="7" key="1">
    <citation type="journal article" date="2019" name="bioRxiv">
        <title>The Genome of the Zebra Mussel, Dreissena polymorpha: A Resource for Invasive Species Research.</title>
        <authorList>
            <person name="McCartney M.A."/>
            <person name="Auch B."/>
            <person name="Kono T."/>
            <person name="Mallez S."/>
            <person name="Zhang Y."/>
            <person name="Obille A."/>
            <person name="Becker A."/>
            <person name="Abrahante J.E."/>
            <person name="Garbe J."/>
            <person name="Badalamenti J.P."/>
            <person name="Herman A."/>
            <person name="Mangelson H."/>
            <person name="Liachko I."/>
            <person name="Sullivan S."/>
            <person name="Sone E.D."/>
            <person name="Koren S."/>
            <person name="Silverstein K.A.T."/>
            <person name="Beckman K.B."/>
            <person name="Gohl D.M."/>
        </authorList>
    </citation>
    <scope>NUCLEOTIDE SEQUENCE</scope>
    <source>
        <strain evidence="7">Duluth1</strain>
        <tissue evidence="7">Whole animal</tissue>
    </source>
</reference>
<evidence type="ECO:0000256" key="5">
    <source>
        <dbReference type="SAM" id="SignalP"/>
    </source>
</evidence>
<evidence type="ECO:0000256" key="3">
    <source>
        <dbReference type="ARBA" id="ARBA00022729"/>
    </source>
</evidence>
<reference evidence="7" key="2">
    <citation type="submission" date="2020-11" db="EMBL/GenBank/DDBJ databases">
        <authorList>
            <person name="McCartney M.A."/>
            <person name="Auch B."/>
            <person name="Kono T."/>
            <person name="Mallez S."/>
            <person name="Becker A."/>
            <person name="Gohl D.M."/>
            <person name="Silverstein K.A.T."/>
            <person name="Koren S."/>
            <person name="Bechman K.B."/>
            <person name="Herman A."/>
            <person name="Abrahante J.E."/>
            <person name="Garbe J."/>
        </authorList>
    </citation>
    <scope>NUCLEOTIDE SEQUENCE</scope>
    <source>
        <strain evidence="7">Duluth1</strain>
        <tissue evidence="7">Whole animal</tissue>
    </source>
</reference>
<dbReference type="PRINTS" id="PR00007">
    <property type="entry name" value="COMPLEMNTC1Q"/>
</dbReference>
<keyword evidence="4" id="KW-0175">Coiled coil</keyword>
<comment type="caution">
    <text evidence="7">The sequence shown here is derived from an EMBL/GenBank/DDBJ whole genome shotgun (WGS) entry which is preliminary data.</text>
</comment>
<dbReference type="InterPro" id="IPR050822">
    <property type="entry name" value="Cerebellin_Synaptic_Org"/>
</dbReference>
<dbReference type="Proteomes" id="UP000828390">
    <property type="component" value="Unassembled WGS sequence"/>
</dbReference>
<evidence type="ECO:0000256" key="2">
    <source>
        <dbReference type="ARBA" id="ARBA00022525"/>
    </source>
</evidence>
<feature type="signal peptide" evidence="5">
    <location>
        <begin position="1"/>
        <end position="19"/>
    </location>
</feature>
<dbReference type="PROSITE" id="PS50871">
    <property type="entry name" value="C1Q"/>
    <property type="match status" value="1"/>
</dbReference>
<comment type="subcellular location">
    <subcellularLocation>
        <location evidence="1">Secreted</location>
    </subcellularLocation>
</comment>
<dbReference type="SMART" id="SM00110">
    <property type="entry name" value="C1Q"/>
    <property type="match status" value="1"/>
</dbReference>
<protein>
    <recommendedName>
        <fullName evidence="6">C1q domain-containing protein</fullName>
    </recommendedName>
</protein>
<dbReference type="InterPro" id="IPR008983">
    <property type="entry name" value="Tumour_necrosis_fac-like_dom"/>
</dbReference>
<keyword evidence="2" id="KW-0964">Secreted</keyword>
<keyword evidence="8" id="KW-1185">Reference proteome</keyword>
<dbReference type="PANTHER" id="PTHR22923">
    <property type="entry name" value="CEREBELLIN-RELATED"/>
    <property type="match status" value="1"/>
</dbReference>
<feature type="domain" description="C1q" evidence="6">
    <location>
        <begin position="86"/>
        <end position="231"/>
    </location>
</feature>
<dbReference type="Gene3D" id="2.60.120.40">
    <property type="match status" value="1"/>
</dbReference>
<evidence type="ECO:0000256" key="1">
    <source>
        <dbReference type="ARBA" id="ARBA00004613"/>
    </source>
</evidence>
<keyword evidence="3 5" id="KW-0732">Signal</keyword>
<proteinExistence type="predicted"/>
<dbReference type="GO" id="GO:0005576">
    <property type="term" value="C:extracellular region"/>
    <property type="evidence" value="ECO:0007669"/>
    <property type="project" value="UniProtKB-SubCell"/>
</dbReference>
<accession>A0A9D4BTK0</accession>
<dbReference type="AlphaFoldDB" id="A0A9D4BTK0"/>
<gene>
    <name evidence="7" type="ORF">DPMN_067441</name>
</gene>